<dbReference type="PANTHER" id="PTHR30627">
    <property type="entry name" value="PEPTIDOGLYCAN D,D-TRANSPEPTIDASE"/>
    <property type="match status" value="1"/>
</dbReference>
<organism evidence="4">
    <name type="scientific">marine sediment metagenome</name>
    <dbReference type="NCBI Taxonomy" id="412755"/>
    <lineage>
        <taxon>unclassified sequences</taxon>
        <taxon>metagenomes</taxon>
        <taxon>ecological metagenomes</taxon>
    </lineage>
</organism>
<name>X0SHS6_9ZZZZ</name>
<dbReference type="EMBL" id="BARS01004210">
    <property type="protein sequence ID" value="GAF74671.1"/>
    <property type="molecule type" value="Genomic_DNA"/>
</dbReference>
<evidence type="ECO:0000259" key="3">
    <source>
        <dbReference type="Pfam" id="PF00905"/>
    </source>
</evidence>
<dbReference type="InterPro" id="IPR012338">
    <property type="entry name" value="Beta-lactam/transpept-like"/>
</dbReference>
<evidence type="ECO:0000256" key="2">
    <source>
        <dbReference type="ARBA" id="ARBA00023136"/>
    </source>
</evidence>
<feature type="non-terminal residue" evidence="4">
    <location>
        <position position="1"/>
    </location>
</feature>
<dbReference type="GO" id="GO:0008658">
    <property type="term" value="F:penicillin binding"/>
    <property type="evidence" value="ECO:0007669"/>
    <property type="project" value="InterPro"/>
</dbReference>
<reference evidence="4" key="1">
    <citation type="journal article" date="2014" name="Front. Microbiol.">
        <title>High frequency of phylogenetically diverse reductive dehalogenase-homologous genes in deep subseafloor sedimentary metagenomes.</title>
        <authorList>
            <person name="Kawai M."/>
            <person name="Futagami T."/>
            <person name="Toyoda A."/>
            <person name="Takaki Y."/>
            <person name="Nishi S."/>
            <person name="Hori S."/>
            <person name="Arai W."/>
            <person name="Tsubouchi T."/>
            <person name="Morono Y."/>
            <person name="Uchiyama I."/>
            <person name="Ito T."/>
            <person name="Fujiyama A."/>
            <person name="Inagaki F."/>
            <person name="Takami H."/>
        </authorList>
    </citation>
    <scope>NUCLEOTIDE SEQUENCE</scope>
    <source>
        <strain evidence="4">Expedition CK06-06</strain>
    </source>
</reference>
<dbReference type="GO" id="GO:0071555">
    <property type="term" value="P:cell wall organization"/>
    <property type="evidence" value="ECO:0007669"/>
    <property type="project" value="TreeGrafter"/>
</dbReference>
<evidence type="ECO:0000256" key="1">
    <source>
        <dbReference type="ARBA" id="ARBA00004370"/>
    </source>
</evidence>
<sequence length="270" mass="28783">DCGAVGPDEKVFCEWGSYHGRGFGRIGEYGNYQFGDLTVREILVHSSNIGMAKIGQRMTPDELYNGLKLFGFGKKTGLELPGEAEGLLHPAEKWTGYSLTRIPFGQEISVTAVQLVRAFCILANDGRAIRPFLVGAIVDNDGRVIKPKRHASQVGFVIKPGVARWIVTDCLVGAVNEGTGKKAKLRKWQVFGKTGTAQLAKSDGTGYSDSDYIASFVAGAPAEEPAVVVLVSICKPNVVLGRGYTGGTVAAPAAAKILEKTLNYLGVPPI</sequence>
<dbReference type="AlphaFoldDB" id="X0SHS6"/>
<dbReference type="PANTHER" id="PTHR30627:SF1">
    <property type="entry name" value="PEPTIDOGLYCAN D,D-TRANSPEPTIDASE FTSI"/>
    <property type="match status" value="1"/>
</dbReference>
<comment type="subcellular location">
    <subcellularLocation>
        <location evidence="1">Membrane</location>
    </subcellularLocation>
</comment>
<dbReference type="InterPro" id="IPR001460">
    <property type="entry name" value="PCN-bd_Tpept"/>
</dbReference>
<accession>X0SHS6</accession>
<feature type="domain" description="Penicillin-binding protein transpeptidase" evidence="3">
    <location>
        <begin position="3"/>
        <end position="259"/>
    </location>
</feature>
<dbReference type="GO" id="GO:0005886">
    <property type="term" value="C:plasma membrane"/>
    <property type="evidence" value="ECO:0007669"/>
    <property type="project" value="TreeGrafter"/>
</dbReference>
<keyword evidence="2" id="KW-0472">Membrane</keyword>
<gene>
    <name evidence="4" type="ORF">S01H1_08202</name>
</gene>
<dbReference type="Pfam" id="PF00905">
    <property type="entry name" value="Transpeptidase"/>
    <property type="match status" value="1"/>
</dbReference>
<dbReference type="Gene3D" id="3.40.710.10">
    <property type="entry name" value="DD-peptidase/beta-lactamase superfamily"/>
    <property type="match status" value="1"/>
</dbReference>
<evidence type="ECO:0000313" key="4">
    <source>
        <dbReference type="EMBL" id="GAF74671.1"/>
    </source>
</evidence>
<comment type="caution">
    <text evidence="4">The sequence shown here is derived from an EMBL/GenBank/DDBJ whole genome shotgun (WGS) entry which is preliminary data.</text>
</comment>
<dbReference type="Gene3D" id="3.30.450.330">
    <property type="match status" value="1"/>
</dbReference>
<protein>
    <recommendedName>
        <fullName evidence="3">Penicillin-binding protein transpeptidase domain-containing protein</fullName>
    </recommendedName>
</protein>
<dbReference type="InterPro" id="IPR050515">
    <property type="entry name" value="Beta-lactam/transpept"/>
</dbReference>
<proteinExistence type="predicted"/>
<dbReference type="SUPFAM" id="SSF56601">
    <property type="entry name" value="beta-lactamase/transpeptidase-like"/>
    <property type="match status" value="1"/>
</dbReference>